<keyword evidence="8" id="KW-0788">Thiol protease</keyword>
<dbReference type="InterPro" id="IPR000816">
    <property type="entry name" value="Peptidase_C15"/>
</dbReference>
<evidence type="ECO:0000256" key="8">
    <source>
        <dbReference type="ARBA" id="ARBA00022807"/>
    </source>
</evidence>
<dbReference type="EMBL" id="CP090958">
    <property type="protein sequence ID" value="WGW13026.1"/>
    <property type="molecule type" value="Genomic_DNA"/>
</dbReference>
<dbReference type="GO" id="GO:0016920">
    <property type="term" value="F:pyroglutamyl-peptidase activity"/>
    <property type="evidence" value="ECO:0007669"/>
    <property type="project" value="UniProtKB-EC"/>
</dbReference>
<dbReference type="PRINTS" id="PR00706">
    <property type="entry name" value="PYROGLUPTASE"/>
</dbReference>
<feature type="active site" evidence="9">
    <location>
        <position position="75"/>
    </location>
</feature>
<dbReference type="NCBIfam" id="NF009676">
    <property type="entry name" value="PRK13197.1"/>
    <property type="match status" value="1"/>
</dbReference>
<dbReference type="Proteomes" id="UP001209083">
    <property type="component" value="Chromosome"/>
</dbReference>
<dbReference type="InterPro" id="IPR036440">
    <property type="entry name" value="Peptidase_C15-like_sf"/>
</dbReference>
<comment type="catalytic activity">
    <reaction evidence="1 9">
        <text>Release of an N-terminal pyroglutamyl group from a polypeptide, the second amino acid generally not being Pro.</text>
        <dbReference type="EC" id="3.4.19.3"/>
    </reaction>
</comment>
<evidence type="ECO:0000256" key="1">
    <source>
        <dbReference type="ARBA" id="ARBA00001770"/>
    </source>
</evidence>
<dbReference type="Gene3D" id="3.40.630.20">
    <property type="entry name" value="Peptidase C15, pyroglutamyl peptidase I-like"/>
    <property type="match status" value="1"/>
</dbReference>
<organism evidence="11 12">
    <name type="scientific">Saxibacter everestensis</name>
    <dbReference type="NCBI Taxonomy" id="2909229"/>
    <lineage>
        <taxon>Bacteria</taxon>
        <taxon>Bacillati</taxon>
        <taxon>Actinomycetota</taxon>
        <taxon>Actinomycetes</taxon>
        <taxon>Micrococcales</taxon>
        <taxon>Brevibacteriaceae</taxon>
        <taxon>Saxibacter</taxon>
    </lineage>
</organism>
<keyword evidence="7 11" id="KW-0378">Hydrolase</keyword>
<keyword evidence="12" id="KW-1185">Reference proteome</keyword>
<evidence type="ECO:0000256" key="3">
    <source>
        <dbReference type="ARBA" id="ARBA00004496"/>
    </source>
</evidence>
<sequence>MTGFEPFDGESSNPSWDAVRQAAAIWDRPEPLVTARLPCVFTRSAEALRGLLQEHRPDVVICVGQAAGRSDVTPERVAINIDDARIPDNSGEQPVDEPVVPDAPTAYFSTLPIKAAVSAMRSAGVPASVSQSAGTFVCNHVFYQLMHMVAGPDEADRRQIGNGVEAPTGIRAGFVHVPNSIEQAAGSGKPGLGIDVMATGLIETALAALTVEADLRIAGGAEY</sequence>
<evidence type="ECO:0000313" key="11">
    <source>
        <dbReference type="EMBL" id="WGW13026.1"/>
    </source>
</evidence>
<dbReference type="EC" id="3.4.19.3" evidence="9"/>
<evidence type="ECO:0000256" key="4">
    <source>
        <dbReference type="ARBA" id="ARBA00006641"/>
    </source>
</evidence>
<dbReference type="CDD" id="cd00501">
    <property type="entry name" value="Peptidase_C15"/>
    <property type="match status" value="1"/>
</dbReference>
<evidence type="ECO:0000313" key="12">
    <source>
        <dbReference type="Proteomes" id="UP001209083"/>
    </source>
</evidence>
<dbReference type="Pfam" id="PF01470">
    <property type="entry name" value="Peptidase_C15"/>
    <property type="match status" value="1"/>
</dbReference>
<comment type="subcellular location">
    <subcellularLocation>
        <location evidence="3">Cytoplasm</location>
    </subcellularLocation>
</comment>
<proteinExistence type="inferred from homology"/>
<accession>A0ABY8QW36</accession>
<feature type="active site" evidence="10">
    <location>
        <position position="138"/>
    </location>
</feature>
<dbReference type="InterPro" id="IPR016125">
    <property type="entry name" value="Peptidase_C15-like"/>
</dbReference>
<comment type="function">
    <text evidence="2">Removes 5-oxoproline from various penultimate amino acid residues except L-proline.</text>
</comment>
<dbReference type="InterPro" id="IPR033693">
    <property type="entry name" value="PGPEP1_Glu_AS"/>
</dbReference>
<gene>
    <name evidence="11" type="primary">pcp</name>
    <name evidence="11" type="ORF">LWF01_04425</name>
</gene>
<comment type="similarity">
    <text evidence="4">Belongs to the peptidase C15 family.</text>
</comment>
<dbReference type="NCBIfam" id="TIGR00504">
    <property type="entry name" value="pyro_pdase"/>
    <property type="match status" value="1"/>
</dbReference>
<reference evidence="11 12" key="1">
    <citation type="submission" date="2023-05" db="EMBL/GenBank/DDBJ databases">
        <title>Lithophilousrod everest ZFBP1038 complete genpme.</title>
        <authorList>
            <person name="Tian M."/>
        </authorList>
    </citation>
    <scope>NUCLEOTIDE SEQUENCE [LARGE SCALE GENOMIC DNA]</scope>
    <source>
        <strain evidence="11 12">ZFBP1038</strain>
    </source>
</reference>
<dbReference type="PIRSF" id="PIRSF015592">
    <property type="entry name" value="Prld-crbxl_pptds"/>
    <property type="match status" value="1"/>
</dbReference>
<evidence type="ECO:0000256" key="5">
    <source>
        <dbReference type="ARBA" id="ARBA00022490"/>
    </source>
</evidence>
<dbReference type="SUPFAM" id="SSF53182">
    <property type="entry name" value="Pyrrolidone carboxyl peptidase (pyroglutamate aminopeptidase)"/>
    <property type="match status" value="1"/>
</dbReference>
<dbReference type="RefSeq" id="WP_349639833.1">
    <property type="nucleotide sequence ID" value="NZ_CP090958.1"/>
</dbReference>
<evidence type="ECO:0000256" key="7">
    <source>
        <dbReference type="ARBA" id="ARBA00022801"/>
    </source>
</evidence>
<evidence type="ECO:0000256" key="6">
    <source>
        <dbReference type="ARBA" id="ARBA00022670"/>
    </source>
</evidence>
<dbReference type="PROSITE" id="PS01333">
    <property type="entry name" value="PYRASE_GLU"/>
    <property type="match status" value="1"/>
</dbReference>
<dbReference type="PROSITE" id="PS01334">
    <property type="entry name" value="PYRASE_CYS"/>
    <property type="match status" value="1"/>
</dbReference>
<keyword evidence="5" id="KW-0963">Cytoplasm</keyword>
<protein>
    <recommendedName>
        <fullName evidence="9">Pyroglutamyl-peptidase I</fullName>
        <ecNumber evidence="9">3.4.19.3</ecNumber>
    </recommendedName>
</protein>
<evidence type="ECO:0000256" key="2">
    <source>
        <dbReference type="ARBA" id="ARBA00002280"/>
    </source>
</evidence>
<dbReference type="InterPro" id="IPR029762">
    <property type="entry name" value="PGP-I_bact-type"/>
</dbReference>
<evidence type="ECO:0000256" key="10">
    <source>
        <dbReference type="PROSITE-ProRule" id="PRU10077"/>
    </source>
</evidence>
<keyword evidence="6" id="KW-0645">Protease</keyword>
<dbReference type="PANTHER" id="PTHR23402">
    <property type="entry name" value="PROTEASE FAMILY C15 PYROGLUTAMYL-PEPTIDASE I-RELATED"/>
    <property type="match status" value="1"/>
</dbReference>
<evidence type="ECO:0000256" key="9">
    <source>
        <dbReference type="PROSITE-ProRule" id="PRU10076"/>
    </source>
</evidence>
<dbReference type="PANTHER" id="PTHR23402:SF1">
    <property type="entry name" value="PYROGLUTAMYL-PEPTIDASE I"/>
    <property type="match status" value="1"/>
</dbReference>
<name>A0ABY8QW36_9MICO</name>
<dbReference type="InterPro" id="IPR033694">
    <property type="entry name" value="PGPEP1_Cys_AS"/>
</dbReference>